<dbReference type="PANTHER" id="PTHR11461">
    <property type="entry name" value="SERINE PROTEASE INHIBITOR, SERPIN"/>
    <property type="match status" value="1"/>
</dbReference>
<dbReference type="PANTHER" id="PTHR11461:SF211">
    <property type="entry name" value="GH10112P-RELATED"/>
    <property type="match status" value="1"/>
</dbReference>
<comment type="similarity">
    <text evidence="1">Belongs to the serpin family.</text>
</comment>
<feature type="domain" description="Serpin" evidence="2">
    <location>
        <begin position="67"/>
        <end position="421"/>
    </location>
</feature>
<dbReference type="SMART" id="SM00093">
    <property type="entry name" value="SERPIN"/>
    <property type="match status" value="1"/>
</dbReference>
<evidence type="ECO:0000313" key="3">
    <source>
        <dbReference type="EMBL" id="SHE87119.1"/>
    </source>
</evidence>
<name>A0A1M4X0V4_9THEO</name>
<evidence type="ECO:0000256" key="1">
    <source>
        <dbReference type="RuleBase" id="RU000411"/>
    </source>
</evidence>
<sequence length="423" mass="47532">MIPELKKLFTAILSITIFIAMLMNITGCSFPTSKVQAANLMEGIKANPVSEKNIDEKFINNTADFSIEIFKKLIDHKKNSLISPLSVMLALAMTANGADKETLSQMEKVLGKNMPLEELNKYLYTYVMKLPNEEKSKLNIANSIWFKEGDLTPSKNFLQANADYYGADIFKAAFDSSTVSDINNWVKSKTDGMIDKILNKIGPEDVMYLINAVAFDAEWETVYEKHNIYEDVFTDINGNKQKAEFMKSEENFYIEDEEVIGFIKPYAKNHYSFVVILPNENISVNEYIKTLTGEKFINLIKNAKTTLVHASLPKFKYDYEINLNSTLESLGMKDAFSPEKANFTKLGTSSVGNIFISEVLHKTFISVDEKGTKAGAVTSVDMTSTGMPVNPKIVKLDRPFVYAIIDNKTNLPIFIGTVMSIKD</sequence>
<dbReference type="InterPro" id="IPR023795">
    <property type="entry name" value="Serpin_CS"/>
</dbReference>
<dbReference type="GO" id="GO:0004867">
    <property type="term" value="F:serine-type endopeptidase inhibitor activity"/>
    <property type="evidence" value="ECO:0007669"/>
    <property type="project" value="InterPro"/>
</dbReference>
<proteinExistence type="inferred from homology"/>
<dbReference type="InterPro" id="IPR000215">
    <property type="entry name" value="Serpin_fam"/>
</dbReference>
<dbReference type="EMBL" id="FQUR01000010">
    <property type="protein sequence ID" value="SHE87119.1"/>
    <property type="molecule type" value="Genomic_DNA"/>
</dbReference>
<dbReference type="CDD" id="cd19589">
    <property type="entry name" value="serpin_tengpin-like"/>
    <property type="match status" value="1"/>
</dbReference>
<dbReference type="Gene3D" id="2.30.39.10">
    <property type="entry name" value="Alpha-1-antitrypsin, domain 1"/>
    <property type="match status" value="1"/>
</dbReference>
<dbReference type="InterPro" id="IPR042185">
    <property type="entry name" value="Serpin_sf_2"/>
</dbReference>
<keyword evidence="4" id="KW-1185">Reference proteome</keyword>
<dbReference type="SUPFAM" id="SSF56574">
    <property type="entry name" value="Serpins"/>
    <property type="match status" value="1"/>
</dbReference>
<accession>A0A1M4X0V4</accession>
<dbReference type="Proteomes" id="UP000184127">
    <property type="component" value="Unassembled WGS sequence"/>
</dbReference>
<evidence type="ECO:0000259" key="2">
    <source>
        <dbReference type="SMART" id="SM00093"/>
    </source>
</evidence>
<dbReference type="InterPro" id="IPR036186">
    <property type="entry name" value="Serpin_sf"/>
</dbReference>
<dbReference type="Pfam" id="PF00079">
    <property type="entry name" value="Serpin"/>
    <property type="match status" value="1"/>
</dbReference>
<protein>
    <submittedName>
        <fullName evidence="3">Serpin B</fullName>
    </submittedName>
</protein>
<dbReference type="AlphaFoldDB" id="A0A1M4X0V4"/>
<organism evidence="3 4">
    <name type="scientific">Thermoanaerobacter uzonensis DSM 18761</name>
    <dbReference type="NCBI Taxonomy" id="1123369"/>
    <lineage>
        <taxon>Bacteria</taxon>
        <taxon>Bacillati</taxon>
        <taxon>Bacillota</taxon>
        <taxon>Clostridia</taxon>
        <taxon>Thermoanaerobacterales</taxon>
        <taxon>Thermoanaerobacteraceae</taxon>
        <taxon>Thermoanaerobacter</taxon>
    </lineage>
</organism>
<dbReference type="Gene3D" id="3.30.497.10">
    <property type="entry name" value="Antithrombin, subunit I, domain 2"/>
    <property type="match status" value="1"/>
</dbReference>
<gene>
    <name evidence="3" type="ORF">SAMN02745195_01368</name>
</gene>
<dbReference type="GO" id="GO:0005615">
    <property type="term" value="C:extracellular space"/>
    <property type="evidence" value="ECO:0007669"/>
    <property type="project" value="InterPro"/>
</dbReference>
<dbReference type="PROSITE" id="PS00284">
    <property type="entry name" value="SERPIN"/>
    <property type="match status" value="1"/>
</dbReference>
<evidence type="ECO:0000313" key="4">
    <source>
        <dbReference type="Proteomes" id="UP000184127"/>
    </source>
</evidence>
<reference evidence="4" key="1">
    <citation type="submission" date="2016-11" db="EMBL/GenBank/DDBJ databases">
        <authorList>
            <person name="Varghese N."/>
            <person name="Submissions S."/>
        </authorList>
    </citation>
    <scope>NUCLEOTIDE SEQUENCE [LARGE SCALE GENOMIC DNA]</scope>
    <source>
        <strain evidence="4">DSM 18761</strain>
    </source>
</reference>
<dbReference type="InterPro" id="IPR042178">
    <property type="entry name" value="Serpin_sf_1"/>
</dbReference>
<dbReference type="InterPro" id="IPR023796">
    <property type="entry name" value="Serpin_dom"/>
</dbReference>